<dbReference type="Gene3D" id="3.30.920.50">
    <property type="entry name" value="Beta-1,3-glucanase, C-terminal domain"/>
    <property type="match status" value="1"/>
</dbReference>
<keyword evidence="4" id="KW-1185">Reference proteome</keyword>
<keyword evidence="1" id="KW-0732">Signal</keyword>
<dbReference type="PROSITE" id="PS51318">
    <property type="entry name" value="TAT"/>
    <property type="match status" value="1"/>
</dbReference>
<dbReference type="OrthoDB" id="5513218at2"/>
<dbReference type="Gene3D" id="2.60.110.10">
    <property type="entry name" value="Thaumatin"/>
    <property type="match status" value="1"/>
</dbReference>
<feature type="signal peptide" evidence="1">
    <location>
        <begin position="1"/>
        <end position="31"/>
    </location>
</feature>
<dbReference type="PANTHER" id="PTHR38165">
    <property type="match status" value="1"/>
</dbReference>
<protein>
    <submittedName>
        <fullName evidence="3">Beta-1,3-glucanase</fullName>
    </submittedName>
</protein>
<dbReference type="InterPro" id="IPR042517">
    <property type="entry name" value="Glyco_hydro_64_N_2"/>
</dbReference>
<dbReference type="RefSeq" id="WP_106186212.1">
    <property type="nucleotide sequence ID" value="NZ_PVTF01000002.1"/>
</dbReference>
<dbReference type="InterPro" id="IPR037176">
    <property type="entry name" value="Osmotin/thaumatin-like_sf"/>
</dbReference>
<dbReference type="PROSITE" id="PS52006">
    <property type="entry name" value="GH64"/>
    <property type="match status" value="1"/>
</dbReference>
<evidence type="ECO:0000259" key="2">
    <source>
        <dbReference type="PROSITE" id="PS52006"/>
    </source>
</evidence>
<dbReference type="InterPro" id="IPR032477">
    <property type="entry name" value="Glyco_hydro_64"/>
</dbReference>
<dbReference type="EMBL" id="PVTF01000002">
    <property type="protein sequence ID" value="PRY44603.1"/>
    <property type="molecule type" value="Genomic_DNA"/>
</dbReference>
<sequence length="396" mass="41881">MLSRRSFLGGMSAAVVGAPLMGAAFGGLATAAPRHAVAKAAGGSLPLTIVNHTYRYTNQQIFAYIVGTDLKTGQQIFVTRDGAATPVSAANNGSEGFADLSIPMVQDGDTHLAIPANMSGRVYFSIVDKVKFKVVADGNGNAALQHPAGWVSGDPSFSVLHDWIEFTHNDGGMFCNTTMVDMFSIPLAIRLVGSTTQDTGRLVDGGRDKIFDHVSADPTYAKLVVKDKLRIIAPGHGIDSGIFPANYFDSYIDAVWNKYSSETLTVNTGAGSFTGRVVDGRFTFSDGIASFAKPTTLDLLYCNGALGAPNDGRTGPVAAILGAAFNRSTLLTSTTQPTTDRGSFYKDRISNRFSEAMHLNTVDGNAYGFAFDDVASFASYVQDGAPTSITVSLTNF</sequence>
<dbReference type="AlphaFoldDB" id="A0A2T0TG52"/>
<name>A0A2T0TG52_9PSEU</name>
<evidence type="ECO:0000256" key="1">
    <source>
        <dbReference type="SAM" id="SignalP"/>
    </source>
</evidence>
<gene>
    <name evidence="3" type="ORF">CLV43_102168</name>
</gene>
<dbReference type="Pfam" id="PF16483">
    <property type="entry name" value="Glyco_hydro_64"/>
    <property type="match status" value="1"/>
</dbReference>
<proteinExistence type="predicted"/>
<reference evidence="3 4" key="1">
    <citation type="submission" date="2018-03" db="EMBL/GenBank/DDBJ databases">
        <title>Genomic Encyclopedia of Archaeal and Bacterial Type Strains, Phase II (KMG-II): from individual species to whole genera.</title>
        <authorList>
            <person name="Goeker M."/>
        </authorList>
    </citation>
    <scope>NUCLEOTIDE SEQUENCE [LARGE SCALE GENOMIC DNA]</scope>
    <source>
        <strain evidence="3 4">DSM 44720</strain>
    </source>
</reference>
<dbReference type="Proteomes" id="UP000239494">
    <property type="component" value="Unassembled WGS sequence"/>
</dbReference>
<feature type="chain" id="PRO_5015550607" evidence="1">
    <location>
        <begin position="32"/>
        <end position="396"/>
    </location>
</feature>
<feature type="domain" description="GH64" evidence="2">
    <location>
        <begin position="42"/>
        <end position="395"/>
    </location>
</feature>
<evidence type="ECO:0000313" key="3">
    <source>
        <dbReference type="EMBL" id="PRY44603.1"/>
    </source>
</evidence>
<organism evidence="3 4">
    <name type="scientific">Umezawaea tangerina</name>
    <dbReference type="NCBI Taxonomy" id="84725"/>
    <lineage>
        <taxon>Bacteria</taxon>
        <taxon>Bacillati</taxon>
        <taxon>Actinomycetota</taxon>
        <taxon>Actinomycetes</taxon>
        <taxon>Pseudonocardiales</taxon>
        <taxon>Pseudonocardiaceae</taxon>
        <taxon>Umezawaea</taxon>
    </lineage>
</organism>
<accession>A0A2T0TG52</accession>
<dbReference type="InterPro" id="IPR037398">
    <property type="entry name" value="Glyco_hydro_64_fam"/>
</dbReference>
<dbReference type="InterPro" id="IPR006311">
    <property type="entry name" value="TAT_signal"/>
</dbReference>
<evidence type="ECO:0000313" key="4">
    <source>
        <dbReference type="Proteomes" id="UP000239494"/>
    </source>
</evidence>
<comment type="caution">
    <text evidence="3">The sequence shown here is derived from an EMBL/GenBank/DDBJ whole genome shotgun (WGS) entry which is preliminary data.</text>
</comment>
<dbReference type="PANTHER" id="PTHR38165:SF1">
    <property type="entry name" value="GLUCANASE B"/>
    <property type="match status" value="1"/>
</dbReference>